<keyword evidence="1" id="KW-0472">Membrane</keyword>
<protein>
    <submittedName>
        <fullName evidence="2">Uncharacterized protein</fullName>
    </submittedName>
</protein>
<evidence type="ECO:0000256" key="1">
    <source>
        <dbReference type="SAM" id="Phobius"/>
    </source>
</evidence>
<keyword evidence="1" id="KW-1133">Transmembrane helix</keyword>
<feature type="transmembrane region" description="Helical" evidence="1">
    <location>
        <begin position="15"/>
        <end position="32"/>
    </location>
</feature>
<sequence>MPVKFESISFTTKDVVMIVGAVISSFTFYNKIDNRFNEFELKIQQINNRTDINEIKFNAKIDAMKHTNNGAKVPKDNIYFVACVNDRRLEVVKIKKA</sequence>
<keyword evidence="1" id="KW-0812">Transmembrane</keyword>
<reference evidence="2" key="1">
    <citation type="submission" date="2020-04" db="EMBL/GenBank/DDBJ databases">
        <authorList>
            <person name="Chiriac C."/>
            <person name="Salcher M."/>
            <person name="Ghai R."/>
            <person name="Kavagutti S V."/>
        </authorList>
    </citation>
    <scope>NUCLEOTIDE SEQUENCE</scope>
</reference>
<evidence type="ECO:0000313" key="2">
    <source>
        <dbReference type="EMBL" id="CAB4127173.1"/>
    </source>
</evidence>
<gene>
    <name evidence="2" type="ORF">UFOVP87_56</name>
</gene>
<dbReference type="EMBL" id="LR796200">
    <property type="protein sequence ID" value="CAB4127173.1"/>
    <property type="molecule type" value="Genomic_DNA"/>
</dbReference>
<accession>A0A6J5L1Q6</accession>
<proteinExistence type="predicted"/>
<organism evidence="2">
    <name type="scientific">uncultured Caudovirales phage</name>
    <dbReference type="NCBI Taxonomy" id="2100421"/>
    <lineage>
        <taxon>Viruses</taxon>
        <taxon>Duplodnaviria</taxon>
        <taxon>Heunggongvirae</taxon>
        <taxon>Uroviricota</taxon>
        <taxon>Caudoviricetes</taxon>
        <taxon>Peduoviridae</taxon>
        <taxon>Maltschvirus</taxon>
        <taxon>Maltschvirus maltsch</taxon>
    </lineage>
</organism>
<name>A0A6J5L1Q6_9CAUD</name>